<proteinExistence type="predicted"/>
<dbReference type="CDD" id="cd02947">
    <property type="entry name" value="TRX_family"/>
    <property type="match status" value="1"/>
</dbReference>
<accession>A0A8J5QLK1</accession>
<dbReference type="RefSeq" id="XP_049264610.1">
    <property type="nucleotide sequence ID" value="XM_049405804.1"/>
</dbReference>
<dbReference type="GeneID" id="73468892"/>
<organism evidence="2 3">
    <name type="scientific">[Candida] subhashii</name>
    <dbReference type="NCBI Taxonomy" id="561895"/>
    <lineage>
        <taxon>Eukaryota</taxon>
        <taxon>Fungi</taxon>
        <taxon>Dikarya</taxon>
        <taxon>Ascomycota</taxon>
        <taxon>Saccharomycotina</taxon>
        <taxon>Pichiomycetes</taxon>
        <taxon>Debaryomycetaceae</taxon>
        <taxon>Spathaspora</taxon>
    </lineage>
</organism>
<name>A0A8J5QLK1_9ASCO</name>
<dbReference type="PROSITE" id="PS51352">
    <property type="entry name" value="THIOREDOXIN_2"/>
    <property type="match status" value="1"/>
</dbReference>
<protein>
    <recommendedName>
        <fullName evidence="1">Thioredoxin domain-containing protein</fullName>
    </recommendedName>
</protein>
<dbReference type="Proteomes" id="UP000694255">
    <property type="component" value="Unassembled WGS sequence"/>
</dbReference>
<sequence length="107" mass="12631">MLQLKSKKEFFNVLEQAEDDSSMIVVDFFDKCGHCKEMNHQLDEFQYQYRKRNVKFFKVNIDEDDQLASDYIITSIPTTLFFKDGKLVNKVVGARPDQVRNILETED</sequence>
<evidence type="ECO:0000313" key="2">
    <source>
        <dbReference type="EMBL" id="KAG7664378.1"/>
    </source>
</evidence>
<dbReference type="InterPro" id="IPR013766">
    <property type="entry name" value="Thioredoxin_domain"/>
</dbReference>
<dbReference type="OrthoDB" id="10263751at2759"/>
<evidence type="ECO:0000259" key="1">
    <source>
        <dbReference type="PROSITE" id="PS51352"/>
    </source>
</evidence>
<dbReference type="Pfam" id="PF00085">
    <property type="entry name" value="Thioredoxin"/>
    <property type="match status" value="1"/>
</dbReference>
<evidence type="ECO:0000313" key="3">
    <source>
        <dbReference type="Proteomes" id="UP000694255"/>
    </source>
</evidence>
<feature type="domain" description="Thioredoxin" evidence="1">
    <location>
        <begin position="1"/>
        <end position="107"/>
    </location>
</feature>
<dbReference type="PANTHER" id="PTHR10438:SF468">
    <property type="entry name" value="THIOREDOXIN-1-RELATED"/>
    <property type="match status" value="1"/>
</dbReference>
<gene>
    <name evidence="2" type="ORF">J8A68_002091</name>
</gene>
<dbReference type="AlphaFoldDB" id="A0A8J5QLK1"/>
<reference evidence="2 3" key="1">
    <citation type="journal article" date="2021" name="DNA Res.">
        <title>Genome analysis of Candida subhashii reveals its hybrid nature and dual mitochondrial genome conformations.</title>
        <authorList>
            <person name="Mixao V."/>
            <person name="Hegedusova E."/>
            <person name="Saus E."/>
            <person name="Pryszcz L.P."/>
            <person name="Cillingova A."/>
            <person name="Nosek J."/>
            <person name="Gabaldon T."/>
        </authorList>
    </citation>
    <scope>NUCLEOTIDE SEQUENCE [LARGE SCALE GENOMIC DNA]</scope>
    <source>
        <strain evidence="2 3">CBS 10753</strain>
    </source>
</reference>
<dbReference type="EMBL" id="JAGSYN010000095">
    <property type="protein sequence ID" value="KAG7664378.1"/>
    <property type="molecule type" value="Genomic_DNA"/>
</dbReference>
<dbReference type="PANTHER" id="PTHR10438">
    <property type="entry name" value="THIOREDOXIN"/>
    <property type="match status" value="1"/>
</dbReference>
<comment type="caution">
    <text evidence="2">The sequence shown here is derived from an EMBL/GenBank/DDBJ whole genome shotgun (WGS) entry which is preliminary data.</text>
</comment>
<keyword evidence="3" id="KW-1185">Reference proteome</keyword>
<dbReference type="InterPro" id="IPR050620">
    <property type="entry name" value="Thioredoxin_H-type-like"/>
</dbReference>